<dbReference type="Pfam" id="PF00188">
    <property type="entry name" value="CAP"/>
    <property type="match status" value="1"/>
</dbReference>
<protein>
    <submittedName>
        <fullName evidence="2">Uncharacterized protein YkwD</fullName>
    </submittedName>
</protein>
<evidence type="ECO:0000313" key="3">
    <source>
        <dbReference type="Proteomes" id="UP000267019"/>
    </source>
</evidence>
<organism evidence="2 3">
    <name type="scientific">Brockia lithotrophica</name>
    <dbReference type="NCBI Taxonomy" id="933949"/>
    <lineage>
        <taxon>Bacteria</taxon>
        <taxon>Bacillati</taxon>
        <taxon>Bacillota</taxon>
        <taxon>Bacilli</taxon>
        <taxon>Bacillales</taxon>
        <taxon>Bacillales Family X. Incertae Sedis</taxon>
        <taxon>Brockia</taxon>
    </lineage>
</organism>
<dbReference type="AlphaFoldDB" id="A0A660LB45"/>
<proteinExistence type="predicted"/>
<dbReference type="InterPro" id="IPR014044">
    <property type="entry name" value="CAP_dom"/>
</dbReference>
<sequence>MFWAYEREGKFRRGVYFSSGSAESFVLGAGERFLDWRVDTRVVPPKSTVSVAYRGVTLRVNPMPQDFGIFLTASSDGRAAVELFVDHAAGDTLLYLRVSRWERILRERLYPVSLQYTPPRPEWLTEALGASPAYGDDVLRTEERYLAGLVRDFRLRNGLSPLAWDEAVARAAKGHSIDMLTNGFFAHVSPTNGTLADRLARVGVSDTVAGENISRGFDDALEMHIAFLNSPGHRQNVAFPKYTHLGTGMAGTYMTVDFIGR</sequence>
<dbReference type="SUPFAM" id="SSF55797">
    <property type="entry name" value="PR-1-like"/>
    <property type="match status" value="1"/>
</dbReference>
<comment type="caution">
    <text evidence="2">The sequence shown here is derived from an EMBL/GenBank/DDBJ whole genome shotgun (WGS) entry which is preliminary data.</text>
</comment>
<dbReference type="Gene3D" id="3.40.33.10">
    <property type="entry name" value="CAP"/>
    <property type="match status" value="1"/>
</dbReference>
<keyword evidence="3" id="KW-1185">Reference proteome</keyword>
<evidence type="ECO:0000259" key="1">
    <source>
        <dbReference type="Pfam" id="PF00188"/>
    </source>
</evidence>
<dbReference type="InterPro" id="IPR035940">
    <property type="entry name" value="CAP_sf"/>
</dbReference>
<reference evidence="2 3" key="1">
    <citation type="submission" date="2018-10" db="EMBL/GenBank/DDBJ databases">
        <title>Genomic Encyclopedia of Type Strains, Phase IV (KMG-IV): sequencing the most valuable type-strain genomes for metagenomic binning, comparative biology and taxonomic classification.</title>
        <authorList>
            <person name="Goeker M."/>
        </authorList>
    </citation>
    <scope>NUCLEOTIDE SEQUENCE [LARGE SCALE GENOMIC DNA]</scope>
    <source>
        <strain evidence="2 3">DSM 22653</strain>
    </source>
</reference>
<name>A0A660LB45_9BACL</name>
<accession>A0A660LB45</accession>
<dbReference type="CDD" id="cd05379">
    <property type="entry name" value="CAP_bacterial"/>
    <property type="match status" value="1"/>
</dbReference>
<dbReference type="RefSeq" id="WP_170143494.1">
    <property type="nucleotide sequence ID" value="NZ_RBIJ01000001.1"/>
</dbReference>
<gene>
    <name evidence="2" type="ORF">C7438_0463</name>
</gene>
<evidence type="ECO:0000313" key="2">
    <source>
        <dbReference type="EMBL" id="RKQ88820.1"/>
    </source>
</evidence>
<dbReference type="EMBL" id="RBIJ01000001">
    <property type="protein sequence ID" value="RKQ88820.1"/>
    <property type="molecule type" value="Genomic_DNA"/>
</dbReference>
<dbReference type="PANTHER" id="PTHR31157">
    <property type="entry name" value="SCP DOMAIN-CONTAINING PROTEIN"/>
    <property type="match status" value="1"/>
</dbReference>
<dbReference type="Proteomes" id="UP000267019">
    <property type="component" value="Unassembled WGS sequence"/>
</dbReference>
<dbReference type="PANTHER" id="PTHR31157:SF1">
    <property type="entry name" value="SCP DOMAIN-CONTAINING PROTEIN"/>
    <property type="match status" value="1"/>
</dbReference>
<feature type="domain" description="SCP" evidence="1">
    <location>
        <begin position="150"/>
        <end position="251"/>
    </location>
</feature>